<organism evidence="11 12">
    <name type="scientific">Malassezia pachydermatis</name>
    <dbReference type="NCBI Taxonomy" id="77020"/>
    <lineage>
        <taxon>Eukaryota</taxon>
        <taxon>Fungi</taxon>
        <taxon>Dikarya</taxon>
        <taxon>Basidiomycota</taxon>
        <taxon>Ustilaginomycotina</taxon>
        <taxon>Malasseziomycetes</taxon>
        <taxon>Malasseziales</taxon>
        <taxon>Malasseziaceae</taxon>
        <taxon>Malassezia</taxon>
    </lineage>
</organism>
<evidence type="ECO:0000256" key="8">
    <source>
        <dbReference type="ARBA" id="ARBA00043975"/>
    </source>
</evidence>
<keyword evidence="5" id="KW-0238">DNA-binding</keyword>
<evidence type="ECO:0000256" key="4">
    <source>
        <dbReference type="ARBA" id="ARBA00022840"/>
    </source>
</evidence>
<evidence type="ECO:0000256" key="2">
    <source>
        <dbReference type="ARBA" id="ARBA00022705"/>
    </source>
</evidence>
<dbReference type="GO" id="GO:0005634">
    <property type="term" value="C:nucleus"/>
    <property type="evidence" value="ECO:0007669"/>
    <property type="project" value="UniProtKB-SubCell"/>
</dbReference>
<dbReference type="InterPro" id="IPR053016">
    <property type="entry name" value="CTF18-RFC_complex"/>
</dbReference>
<evidence type="ECO:0000256" key="6">
    <source>
        <dbReference type="ARBA" id="ARBA00023242"/>
    </source>
</evidence>
<evidence type="ECO:0000256" key="5">
    <source>
        <dbReference type="ARBA" id="ARBA00023125"/>
    </source>
</evidence>
<dbReference type="CDD" id="cd18140">
    <property type="entry name" value="HLD_clamp_RFC"/>
    <property type="match status" value="1"/>
</dbReference>
<evidence type="ECO:0000313" key="12">
    <source>
        <dbReference type="Proteomes" id="UP000037751"/>
    </source>
</evidence>
<dbReference type="AlphaFoldDB" id="A0A0M9VNP5"/>
<dbReference type="RefSeq" id="XP_017991205.1">
    <property type="nucleotide sequence ID" value="XM_018136300.1"/>
</dbReference>
<accession>A0A0M9VNP5</accession>
<evidence type="ECO:0000256" key="3">
    <source>
        <dbReference type="ARBA" id="ARBA00022741"/>
    </source>
</evidence>
<dbReference type="VEuPathDB" id="FungiDB:Malapachy_1802"/>
<comment type="subcellular location">
    <subcellularLocation>
        <location evidence="1">Nucleus</location>
    </subcellularLocation>
</comment>
<keyword evidence="7" id="KW-0131">Cell cycle</keyword>
<dbReference type="SMART" id="SM00382">
    <property type="entry name" value="AAA"/>
    <property type="match status" value="1"/>
</dbReference>
<keyword evidence="2" id="KW-0235">DNA replication</keyword>
<evidence type="ECO:0000259" key="10">
    <source>
        <dbReference type="SMART" id="SM00382"/>
    </source>
</evidence>
<dbReference type="GO" id="GO:0003677">
    <property type="term" value="F:DNA binding"/>
    <property type="evidence" value="ECO:0007669"/>
    <property type="project" value="UniProtKB-KW"/>
</dbReference>
<evidence type="ECO:0000256" key="9">
    <source>
        <dbReference type="SAM" id="MobiDB-lite"/>
    </source>
</evidence>
<dbReference type="InterPro" id="IPR003593">
    <property type="entry name" value="AAA+_ATPase"/>
</dbReference>
<keyword evidence="6" id="KW-0539">Nucleus</keyword>
<dbReference type="GO" id="GO:0005524">
    <property type="term" value="F:ATP binding"/>
    <property type="evidence" value="ECO:0007669"/>
    <property type="project" value="UniProtKB-KW"/>
</dbReference>
<dbReference type="InterPro" id="IPR047854">
    <property type="entry name" value="RFC_lid"/>
</dbReference>
<dbReference type="PANTHER" id="PTHR46765">
    <property type="entry name" value="P-LOOP CONTAINING NUCLEOSIDE TRIPHOSPHATE HYDROLASES SUPERFAMILY PROTEIN"/>
    <property type="match status" value="1"/>
</dbReference>
<dbReference type="Proteomes" id="UP000037751">
    <property type="component" value="Unassembled WGS sequence"/>
</dbReference>
<dbReference type="InterPro" id="IPR027417">
    <property type="entry name" value="P-loop_NTPase"/>
</dbReference>
<keyword evidence="3" id="KW-0547">Nucleotide-binding</keyword>
<dbReference type="Pfam" id="PF00004">
    <property type="entry name" value="AAA"/>
    <property type="match status" value="1"/>
</dbReference>
<feature type="compositionally biased region" description="Low complexity" evidence="9">
    <location>
        <begin position="728"/>
        <end position="748"/>
    </location>
</feature>
<name>A0A0M9VNP5_9BASI</name>
<evidence type="ECO:0000256" key="1">
    <source>
        <dbReference type="ARBA" id="ARBA00004123"/>
    </source>
</evidence>
<keyword evidence="4" id="KW-0067">ATP-binding</keyword>
<dbReference type="PANTHER" id="PTHR46765:SF1">
    <property type="entry name" value="P-LOOP CONTAINING NUCLEOSIDE TRIPHOSPHATE HYDROLASES SUPERFAMILY PROTEIN"/>
    <property type="match status" value="1"/>
</dbReference>
<gene>
    <name evidence="11" type="ORF">Malapachy_1802</name>
</gene>
<feature type="region of interest" description="Disordered" evidence="9">
    <location>
        <begin position="77"/>
        <end position="105"/>
    </location>
</feature>
<sequence length="805" mass="88195">MDQARRARRSASLPDDASPQCGPGVRLMWRAPPPDDDLDALLAMEEEVFSAAPRRTSPLPPPPSPPALFFGFEAETDTATEPARPSSPPTAPIPDTNVAAPPPTASTSLLPEPCVLGVPKYIPAEPFSAVRCDGTPITFSRRRRTRGWRPSTSTSMHHAPALSAPLDVLMSNARTSHEAMPEAPRTRRARSRDARMWVDKYQPRVFTELLGEDRVHREALRWLKEWDPCVFGRAPPPARPMRDGYEERAPDPYGRPHERALLLAGPPGLGKTTMAHIIAQHAGYRVFELNASDARTAHDVETKIRAALESDSLRGEGRPTLVVIDEIDGATGGGGDALGTSGFVRALCRLLERGAGSKPSKGRRAPRPLLRPIICVCNDLYAPALRPLRAMARVLRLHRPPTAMLAKRLREICAAESLPADAQGLSLLCELTQGDMRSCLHALELLHRNGHRVEADTIRDASMGIKDSVVPLQRIWAQLFRSVDRSRATSASSPMYALVHDMTSLGEYDRLMAGCFEHYLRVRVPDQGFARYLQALDWLHFAQRASQYAWGSGTGTGPAFEMLSFVPWALASWHGLFAHIANPLPEQPPMVEYEMRMRTQSMAEVVQALQSCLPSHAAPFYSDRVLALELGPLLVSILSPDIKIAAQTATPDTQAALGALVDTMLQYGLTFQPDRTEHGVLVQRLHPSLDAFGTWNEGRTCDIGPTRHGVRALVQRTLEQEDRRRRGTTSTAPTATPTAAAAAHPAASATQARDFFGRPMALPTASAMAINTPSAEAPPSLRVFYRYHEGYSNAVRKSIKLAALL</sequence>
<dbReference type="Gene3D" id="1.10.8.60">
    <property type="match status" value="1"/>
</dbReference>
<protein>
    <submittedName>
        <fullName evidence="11">Ctf18-chromosome transmission fidelity factor</fullName>
    </submittedName>
</protein>
<dbReference type="GeneID" id="28728175"/>
<keyword evidence="12" id="KW-1185">Reference proteome</keyword>
<comment type="caution">
    <text evidence="11">The sequence shown here is derived from an EMBL/GenBank/DDBJ whole genome shotgun (WGS) entry which is preliminary data.</text>
</comment>
<dbReference type="SUPFAM" id="SSF52540">
    <property type="entry name" value="P-loop containing nucleoside triphosphate hydrolases"/>
    <property type="match status" value="1"/>
</dbReference>
<dbReference type="OrthoDB" id="2195431at2759"/>
<dbReference type="STRING" id="77020.A0A0M9VNP5"/>
<dbReference type="GO" id="GO:0016887">
    <property type="term" value="F:ATP hydrolysis activity"/>
    <property type="evidence" value="ECO:0007669"/>
    <property type="project" value="InterPro"/>
</dbReference>
<evidence type="ECO:0000313" key="11">
    <source>
        <dbReference type="EMBL" id="KOS13573.1"/>
    </source>
</evidence>
<dbReference type="CDD" id="cd00009">
    <property type="entry name" value="AAA"/>
    <property type="match status" value="1"/>
</dbReference>
<feature type="region of interest" description="Disordered" evidence="9">
    <location>
        <begin position="1"/>
        <end position="37"/>
    </location>
</feature>
<feature type="region of interest" description="Disordered" evidence="9">
    <location>
        <begin position="720"/>
        <end position="748"/>
    </location>
</feature>
<dbReference type="Gene3D" id="3.40.50.300">
    <property type="entry name" value="P-loop containing nucleotide triphosphate hydrolases"/>
    <property type="match status" value="1"/>
</dbReference>
<evidence type="ECO:0000256" key="7">
    <source>
        <dbReference type="ARBA" id="ARBA00023306"/>
    </source>
</evidence>
<dbReference type="GO" id="GO:0006260">
    <property type="term" value="P:DNA replication"/>
    <property type="evidence" value="ECO:0007669"/>
    <property type="project" value="UniProtKB-KW"/>
</dbReference>
<dbReference type="InterPro" id="IPR003959">
    <property type="entry name" value="ATPase_AAA_core"/>
</dbReference>
<comment type="similarity">
    <text evidence="8">Belongs to the activator 1 small subunits family. CTF18 subfamily.</text>
</comment>
<feature type="domain" description="AAA+ ATPase" evidence="10">
    <location>
        <begin position="257"/>
        <end position="402"/>
    </location>
</feature>
<proteinExistence type="inferred from homology"/>
<dbReference type="EMBL" id="LGAV01000005">
    <property type="protein sequence ID" value="KOS13573.1"/>
    <property type="molecule type" value="Genomic_DNA"/>
</dbReference>
<reference evidence="11 12" key="1">
    <citation type="submission" date="2015-07" db="EMBL/GenBank/DDBJ databases">
        <title>Draft Genome Sequence of Malassezia furfur CBS1878 and Malassezia pachydermatis CBS1879.</title>
        <authorList>
            <person name="Triana S."/>
            <person name="Ohm R."/>
            <person name="Gonzalez A."/>
            <person name="DeCock H."/>
            <person name="Restrepo S."/>
            <person name="Celis A."/>
        </authorList>
    </citation>
    <scope>NUCLEOTIDE SEQUENCE [LARGE SCALE GENOMIC DNA]</scope>
    <source>
        <strain evidence="11 12">CBS 1879</strain>
    </source>
</reference>